<gene>
    <name evidence="2" type="ORF">NC99_37240</name>
</gene>
<dbReference type="RefSeq" id="WP_053186578.1">
    <property type="nucleotide sequence ID" value="NZ_LGIA01000187.1"/>
</dbReference>
<protein>
    <recommendedName>
        <fullName evidence="1">DUF6298 domain-containing protein</fullName>
    </recommendedName>
</protein>
<name>A0A0L8V4M1_9BACT</name>
<dbReference type="OrthoDB" id="5488826at2"/>
<evidence type="ECO:0000313" key="3">
    <source>
        <dbReference type="Proteomes" id="UP000036958"/>
    </source>
</evidence>
<accession>A0A0L8V4M1</accession>
<dbReference type="PATRIC" id="fig|1409788.3.peg.3811"/>
<dbReference type="Pfam" id="PF19815">
    <property type="entry name" value="DUF6298"/>
    <property type="match status" value="1"/>
</dbReference>
<comment type="caution">
    <text evidence="2">The sequence shown here is derived from an EMBL/GenBank/DDBJ whole genome shotgun (WGS) entry which is preliminary data.</text>
</comment>
<organism evidence="2 3">
    <name type="scientific">Sunxiuqinia dokdonensis</name>
    <dbReference type="NCBI Taxonomy" id="1409788"/>
    <lineage>
        <taxon>Bacteria</taxon>
        <taxon>Pseudomonadati</taxon>
        <taxon>Bacteroidota</taxon>
        <taxon>Bacteroidia</taxon>
        <taxon>Marinilabiliales</taxon>
        <taxon>Prolixibacteraceae</taxon>
        <taxon>Sunxiuqinia</taxon>
    </lineage>
</organism>
<evidence type="ECO:0000259" key="1">
    <source>
        <dbReference type="Pfam" id="PF19815"/>
    </source>
</evidence>
<dbReference type="InterPro" id="IPR046265">
    <property type="entry name" value="DUF6298"/>
</dbReference>
<proteinExistence type="predicted"/>
<dbReference type="STRING" id="1409788.NC99_37240"/>
<dbReference type="EMBL" id="LGIA01000187">
    <property type="protein sequence ID" value="KOH43445.1"/>
    <property type="molecule type" value="Genomic_DNA"/>
</dbReference>
<dbReference type="Proteomes" id="UP000036958">
    <property type="component" value="Unassembled WGS sequence"/>
</dbReference>
<dbReference type="AlphaFoldDB" id="A0A0L8V4M1"/>
<reference evidence="3" key="1">
    <citation type="submission" date="2015-07" db="EMBL/GenBank/DDBJ databases">
        <title>Genome sequencing of Sunxiuqinia dokdonensis strain SK.</title>
        <authorList>
            <person name="Ahn S."/>
            <person name="Kim B.-C."/>
        </authorList>
    </citation>
    <scope>NUCLEOTIDE SEQUENCE [LARGE SCALE GENOMIC DNA]</scope>
    <source>
        <strain evidence="3">SK</strain>
    </source>
</reference>
<feature type="domain" description="DUF6298" evidence="1">
    <location>
        <begin position="103"/>
        <end position="251"/>
    </location>
</feature>
<dbReference type="InterPro" id="IPR017853">
    <property type="entry name" value="GH"/>
</dbReference>
<dbReference type="SUPFAM" id="SSF51445">
    <property type="entry name" value="(Trans)glycosidases"/>
    <property type="match status" value="1"/>
</dbReference>
<dbReference type="Gene3D" id="3.20.20.80">
    <property type="entry name" value="Glycosidases"/>
    <property type="match status" value="1"/>
</dbReference>
<evidence type="ECO:0000313" key="2">
    <source>
        <dbReference type="EMBL" id="KOH43445.1"/>
    </source>
</evidence>
<keyword evidence="3" id="KW-1185">Reference proteome</keyword>
<sequence length="465" mass="54542">MKKLTLVGLFICSVALIAFGSKRNDKKRIQPWKQNPWFWQFENKPVLLLGASDDDNLFQWPASMLIPHLDSMKAIGANYVRNTMSDRHDRGFELYPFKRLDEGKYDLDQWNETYWNRFEFFLKQTRKRDIIVQIEVWDRFDYSRNHWSPHPYNPQNNLNYNESESGLALDYPDHPGRNQQPFFFTTPQQRNNTVLLNIQKRYVEKMLSISLKFDHVLYCIDNETAGEEEWAVFWAKFIQEKARKKGKKICVTEMWDNWDLRSDQHKRTFDRPERYAYCDISQNNQKMGQVHWDNLMWVRKYLSSHPRPLNTVKTYGSDSGPHGNTQDGIERWWRHILGGVASARFHRPPSGLGLSERSIAQVQAVRQIESVVSWWELHPGNELLSDCHENEAFLSANPGETYLVYFTGKGDVGLNLTDFKAEFSLRWMDIQHGSWASEQTVAGGEIVKLSAPTEHGWVAVLTRSK</sequence>